<feature type="region of interest" description="Disordered" evidence="1">
    <location>
        <begin position="401"/>
        <end position="545"/>
    </location>
</feature>
<feature type="compositionally biased region" description="Basic residues" evidence="1">
    <location>
        <begin position="899"/>
        <end position="910"/>
    </location>
</feature>
<name>A0A4S8RQA1_9HELO</name>
<sequence length="926" mass="99397">MPLIPKSFGRRKSIANALDNPEPPVESSFKVFERPQAGGHKSGPSFDGGVKFARAIGTADSHKEDNLFEGMKVNTVNRGSGASNTNTASTTDNSSRLSAASTAPSSMETPGHEDWRTPHDRHSDVPLPPLPKTSSGFSLKNAGRTLSWGRNKATPSPSKVSDELPPSPTIRDDSASSRTRAVTASSYASTATPPKLGERDLDLTMGDDFGDMFAGMAHRRSAVPDSPGVRGFTKSPEILPPEPALKSYSANRANQPSPLILDKRKTIEDPPYSWGSNDGLMKNTSPPPVVTRNMGPPAHQPPPVPRHGPLHQTDGNQAIPRPRSSAPRPDSTLKRSSALSMRRHSTLEFDGVDEDAALLRESVNASRHLGEAPSNPQARKSWALPSQAAYNAKATAKTQLLEPEEDEDLFESADLAQQFQERSESPPPSRQAPVNKVMTPAQFERYRQDQERLRSVGGRPKDEEAEEEEEETYDDDEDEAEKSKNAAKQRRKQEAHMSVYRQQMMKVTGDSTPSPGPSRPSMYSSQSTPNLVLDGATEDGEEEDEEVPLAILAAHGFPNKNKPPTTRLTSMGSNPNLRGAAQGVPGVGGPLPVFARNLPQDPYVGAGLVYPANRESLAFGNGGPGSVNGTPNRGAPPGGLVGVIATEERSRAARRGSPNPGYGQMPPGGFTGMAPPPMMGQMPMGAGALGMGQMGPMGGMPQPMLTPGDQAQIRMTEQMQSFMQMQMQFMQMMATNQGGQGTPPPSGAPQLGPLGQLGPMGHMSQPNFGEMQRPSSQQLPTSNSAQNLRPGSAQRTMSMLEPGGMPWLQQQNGQGFIPSAHAQGNGYAPSIAPSERSNVGLPGRYRPVSQIPLTDAKSRTATMSGAIGGWDSKHASTIKTVQRVDNDDEDDEEGWAEMKKKREQKKSIWKSKKDTSGLSEMLGYTQ</sequence>
<feature type="compositionally biased region" description="Polar residues" evidence="1">
    <location>
        <begin position="773"/>
        <end position="796"/>
    </location>
</feature>
<feature type="compositionally biased region" description="Basic and acidic residues" evidence="1">
    <location>
        <begin position="444"/>
        <end position="462"/>
    </location>
</feature>
<dbReference type="PANTHER" id="PTHR42068:SF1">
    <property type="entry name" value="YALI0B18964P"/>
    <property type="match status" value="1"/>
</dbReference>
<feature type="compositionally biased region" description="Acidic residues" evidence="1">
    <location>
        <begin position="402"/>
        <end position="411"/>
    </location>
</feature>
<evidence type="ECO:0000256" key="1">
    <source>
        <dbReference type="SAM" id="MobiDB-lite"/>
    </source>
</evidence>
<dbReference type="Proteomes" id="UP000308671">
    <property type="component" value="Unassembled WGS sequence"/>
</dbReference>
<feature type="region of interest" description="Disordered" evidence="1">
    <location>
        <begin position="881"/>
        <end position="926"/>
    </location>
</feature>
<protein>
    <submittedName>
        <fullName evidence="2">Uncharacterized protein</fullName>
    </submittedName>
</protein>
<dbReference type="OrthoDB" id="5396252at2759"/>
<evidence type="ECO:0000313" key="3">
    <source>
        <dbReference type="Proteomes" id="UP000308671"/>
    </source>
</evidence>
<evidence type="ECO:0000313" key="2">
    <source>
        <dbReference type="EMBL" id="THV55994.1"/>
    </source>
</evidence>
<proteinExistence type="predicted"/>
<feature type="compositionally biased region" description="Polar residues" evidence="1">
    <location>
        <begin position="521"/>
        <end position="530"/>
    </location>
</feature>
<feature type="compositionally biased region" description="Basic and acidic residues" evidence="1">
    <location>
        <begin position="110"/>
        <end position="124"/>
    </location>
</feature>
<organism evidence="2 3">
    <name type="scientific">Botrytis galanthina</name>
    <dbReference type="NCBI Taxonomy" id="278940"/>
    <lineage>
        <taxon>Eukaryota</taxon>
        <taxon>Fungi</taxon>
        <taxon>Dikarya</taxon>
        <taxon>Ascomycota</taxon>
        <taxon>Pezizomycotina</taxon>
        <taxon>Leotiomycetes</taxon>
        <taxon>Helotiales</taxon>
        <taxon>Sclerotiniaceae</taxon>
        <taxon>Botrytis</taxon>
    </lineage>
</organism>
<feature type="region of interest" description="Disordered" evidence="1">
    <location>
        <begin position="221"/>
        <end position="354"/>
    </location>
</feature>
<keyword evidence="3" id="KW-1185">Reference proteome</keyword>
<accession>A0A4S8RQA1</accession>
<feature type="compositionally biased region" description="Acidic residues" evidence="1">
    <location>
        <begin position="886"/>
        <end position="895"/>
    </location>
</feature>
<feature type="region of interest" description="Disordered" evidence="1">
    <location>
        <begin position="69"/>
        <end position="203"/>
    </location>
</feature>
<feature type="compositionally biased region" description="Polar residues" evidence="1">
    <location>
        <begin position="96"/>
        <end position="108"/>
    </location>
</feature>
<feature type="compositionally biased region" description="Acidic residues" evidence="1">
    <location>
        <begin position="463"/>
        <end position="480"/>
    </location>
</feature>
<feature type="compositionally biased region" description="Low complexity" evidence="1">
    <location>
        <begin position="176"/>
        <end position="192"/>
    </location>
</feature>
<dbReference type="EMBL" id="PQXL01000001">
    <property type="protein sequence ID" value="THV55994.1"/>
    <property type="molecule type" value="Genomic_DNA"/>
</dbReference>
<comment type="caution">
    <text evidence="2">The sequence shown here is derived from an EMBL/GenBank/DDBJ whole genome shotgun (WGS) entry which is preliminary data.</text>
</comment>
<feature type="region of interest" description="Disordered" evidence="1">
    <location>
        <begin position="735"/>
        <end position="796"/>
    </location>
</feature>
<gene>
    <name evidence="2" type="ORF">BGAL_0001g00560</name>
</gene>
<dbReference type="PANTHER" id="PTHR42068">
    <property type="entry name" value="YALI0B18964P"/>
    <property type="match status" value="1"/>
</dbReference>
<feature type="compositionally biased region" description="Polar residues" evidence="1">
    <location>
        <begin position="248"/>
        <end position="257"/>
    </location>
</feature>
<feature type="compositionally biased region" description="Low complexity" evidence="1">
    <location>
        <begin position="748"/>
        <end position="761"/>
    </location>
</feature>
<feature type="compositionally biased region" description="Low complexity" evidence="1">
    <location>
        <begin position="79"/>
        <end position="95"/>
    </location>
</feature>
<feature type="compositionally biased region" description="Low complexity" evidence="1">
    <location>
        <begin position="320"/>
        <end position="330"/>
    </location>
</feature>
<feature type="compositionally biased region" description="Acidic residues" evidence="1">
    <location>
        <begin position="536"/>
        <end position="545"/>
    </location>
</feature>
<reference evidence="2 3" key="1">
    <citation type="submission" date="2017-12" db="EMBL/GenBank/DDBJ databases">
        <title>Comparative genomics of Botrytis spp.</title>
        <authorList>
            <person name="Valero-Jimenez C.A."/>
            <person name="Tapia P."/>
            <person name="Veloso J."/>
            <person name="Silva-Moreno E."/>
            <person name="Staats M."/>
            <person name="Valdes J.H."/>
            <person name="Van Kan J.A.L."/>
        </authorList>
    </citation>
    <scope>NUCLEOTIDE SEQUENCE [LARGE SCALE GENOMIC DNA]</scope>
    <source>
        <strain evidence="2 3">MUCL435</strain>
    </source>
</reference>
<dbReference type="AlphaFoldDB" id="A0A4S8RQA1"/>